<evidence type="ECO:0000256" key="5">
    <source>
        <dbReference type="RuleBase" id="RU000352"/>
    </source>
</evidence>
<dbReference type="GO" id="GO:0005874">
    <property type="term" value="C:microtubule"/>
    <property type="evidence" value="ECO:0007669"/>
    <property type="project" value="UniProtKB-KW"/>
</dbReference>
<dbReference type="SUPFAM" id="SSF52490">
    <property type="entry name" value="Tubulin nucleotide-binding domain-like"/>
    <property type="match status" value="1"/>
</dbReference>
<dbReference type="PROSITE" id="PS00227">
    <property type="entry name" value="TUBULIN"/>
    <property type="match status" value="1"/>
</dbReference>
<dbReference type="STRING" id="1754191.A0A1Y1U6R2"/>
<dbReference type="EMBL" id="MCFH01000230">
    <property type="protein sequence ID" value="ORX33224.1"/>
    <property type="molecule type" value="Genomic_DNA"/>
</dbReference>
<protein>
    <recommendedName>
        <fullName evidence="6">Tubulin/FtsZ GTPase domain-containing protein</fullName>
    </recommendedName>
</protein>
<evidence type="ECO:0000256" key="1">
    <source>
        <dbReference type="ARBA" id="ARBA00009636"/>
    </source>
</evidence>
<evidence type="ECO:0000256" key="3">
    <source>
        <dbReference type="ARBA" id="ARBA00022741"/>
    </source>
</evidence>
<feature type="domain" description="Tubulin/FtsZ GTPase" evidence="6">
    <location>
        <begin position="2"/>
        <end position="76"/>
    </location>
</feature>
<evidence type="ECO:0000256" key="2">
    <source>
        <dbReference type="ARBA" id="ARBA00022701"/>
    </source>
</evidence>
<keyword evidence="4 5" id="KW-0342">GTP-binding</keyword>
<dbReference type="PRINTS" id="PR01161">
    <property type="entry name" value="TUBULIN"/>
</dbReference>
<dbReference type="Gene3D" id="3.40.50.1440">
    <property type="entry name" value="Tubulin/FtsZ, GTPase domain"/>
    <property type="match status" value="1"/>
</dbReference>
<dbReference type="InterPro" id="IPR008280">
    <property type="entry name" value="Tub_FtsZ_C"/>
</dbReference>
<dbReference type="Pfam" id="PF00091">
    <property type="entry name" value="Tubulin"/>
    <property type="match status" value="1"/>
</dbReference>
<keyword evidence="3 5" id="KW-0547">Nucleotide-binding</keyword>
<proteinExistence type="inferred from homology"/>
<sequence>MDNFNQLLESIDLHKGLNIVHSIAGGTGSGIFSKIIEEIRDRYPKSCISTYSIFPFESGENTLQYYNSVFSLQYINNWDIIYNICPIPSMKLLKVYSDSSLDNLVKNIPSNYNNSKLISGRLNLVSNDDMDERTLTKLYKKIGILSNPECLSINYLRSKSEDESRPSHLPTINPKSRISLLKNSTDILPSLNYFLNKSIYMYKNGAYWNYFKKYNDNIDDLFIESYNTLYDCRNAYMEWHDDI</sequence>
<evidence type="ECO:0000256" key="4">
    <source>
        <dbReference type="ARBA" id="ARBA00023134"/>
    </source>
</evidence>
<keyword evidence="8" id="KW-1185">Reference proteome</keyword>
<evidence type="ECO:0000259" key="6">
    <source>
        <dbReference type="Pfam" id="PF00091"/>
    </source>
</evidence>
<organism evidence="7 8">
    <name type="scientific">Piromyces finnis</name>
    <dbReference type="NCBI Taxonomy" id="1754191"/>
    <lineage>
        <taxon>Eukaryota</taxon>
        <taxon>Fungi</taxon>
        <taxon>Fungi incertae sedis</taxon>
        <taxon>Chytridiomycota</taxon>
        <taxon>Chytridiomycota incertae sedis</taxon>
        <taxon>Neocallimastigomycetes</taxon>
        <taxon>Neocallimastigales</taxon>
        <taxon>Neocallimastigaceae</taxon>
        <taxon>Piromyces</taxon>
    </lineage>
</organism>
<reference evidence="7 8" key="2">
    <citation type="submission" date="2016-08" db="EMBL/GenBank/DDBJ databases">
        <title>Pervasive Adenine N6-methylation of Active Genes in Fungi.</title>
        <authorList>
            <consortium name="DOE Joint Genome Institute"/>
            <person name="Mondo S.J."/>
            <person name="Dannebaum R.O."/>
            <person name="Kuo R.C."/>
            <person name="Labutti K."/>
            <person name="Haridas S."/>
            <person name="Kuo A."/>
            <person name="Salamov A."/>
            <person name="Ahrendt S.R."/>
            <person name="Lipzen A."/>
            <person name="Sullivan W."/>
            <person name="Andreopoulos W.B."/>
            <person name="Clum A."/>
            <person name="Lindquist E."/>
            <person name="Daum C."/>
            <person name="Ramamoorthy G.K."/>
            <person name="Gryganskyi A."/>
            <person name="Culley D."/>
            <person name="Magnuson J.K."/>
            <person name="James T.Y."/>
            <person name="O'Malley M.A."/>
            <person name="Stajich J.E."/>
            <person name="Spatafora J.W."/>
            <person name="Visel A."/>
            <person name="Grigoriev I.V."/>
        </authorList>
    </citation>
    <scope>NUCLEOTIDE SEQUENCE [LARGE SCALE GENOMIC DNA]</scope>
    <source>
        <strain evidence="8">finn</strain>
    </source>
</reference>
<dbReference type="GO" id="GO:0007017">
    <property type="term" value="P:microtubule-based process"/>
    <property type="evidence" value="ECO:0007669"/>
    <property type="project" value="InterPro"/>
</dbReference>
<dbReference type="AlphaFoldDB" id="A0A1Y1U6R2"/>
<dbReference type="InterPro" id="IPR000217">
    <property type="entry name" value="Tubulin"/>
</dbReference>
<evidence type="ECO:0000313" key="8">
    <source>
        <dbReference type="Proteomes" id="UP000193719"/>
    </source>
</evidence>
<accession>A0A1Y1U6R2</accession>
<keyword evidence="2 5" id="KW-0493">Microtubule</keyword>
<reference evidence="7 8" key="1">
    <citation type="submission" date="2016-08" db="EMBL/GenBank/DDBJ databases">
        <title>Genomes of anaerobic fungi encode conserved fungal cellulosomes for biomass hydrolysis.</title>
        <authorList>
            <consortium name="DOE Joint Genome Institute"/>
            <person name="Haitjema C.H."/>
            <person name="Gilmore S.P."/>
            <person name="Henske J.K."/>
            <person name="Solomon K.V."/>
            <person name="De Groot R."/>
            <person name="Kuo A."/>
            <person name="Mondo S.J."/>
            <person name="Salamov A.A."/>
            <person name="Labutti K."/>
            <person name="Zhao Z."/>
            <person name="Chiniquy J."/>
            <person name="Barry K."/>
            <person name="Brewer H.M."/>
            <person name="Purvine S.O."/>
            <person name="Wright A.T."/>
            <person name="Boxma B."/>
            <person name="Van Alen T."/>
            <person name="Hackstein J.H."/>
            <person name="Baker S.E."/>
            <person name="Grigoriev I.V."/>
            <person name="O'Malley M.A."/>
        </authorList>
    </citation>
    <scope>NUCLEOTIDE SEQUENCE [LARGE SCALE GENOMIC DNA]</scope>
    <source>
        <strain evidence="8">finn</strain>
    </source>
</reference>
<dbReference type="OrthoDB" id="2588702at2759"/>
<dbReference type="SUPFAM" id="SSF55307">
    <property type="entry name" value="Tubulin C-terminal domain-like"/>
    <property type="match status" value="1"/>
</dbReference>
<dbReference type="InterPro" id="IPR036525">
    <property type="entry name" value="Tubulin/FtsZ_GTPase_sf"/>
</dbReference>
<comment type="similarity">
    <text evidence="1 5">Belongs to the tubulin family.</text>
</comment>
<dbReference type="InterPro" id="IPR017975">
    <property type="entry name" value="Tubulin_CS"/>
</dbReference>
<dbReference type="Proteomes" id="UP000193719">
    <property type="component" value="Unassembled WGS sequence"/>
</dbReference>
<dbReference type="InterPro" id="IPR003008">
    <property type="entry name" value="Tubulin_FtsZ_GTPase"/>
</dbReference>
<dbReference type="PANTHER" id="PTHR11588">
    <property type="entry name" value="TUBULIN"/>
    <property type="match status" value="1"/>
</dbReference>
<gene>
    <name evidence="7" type="ORF">BCR36DRAFT_588644</name>
</gene>
<name>A0A1Y1U6R2_9FUNG</name>
<comment type="caution">
    <text evidence="7">The sequence shown here is derived from an EMBL/GenBank/DDBJ whole genome shotgun (WGS) entry which is preliminary data.</text>
</comment>
<evidence type="ECO:0000313" key="7">
    <source>
        <dbReference type="EMBL" id="ORX33224.1"/>
    </source>
</evidence>
<dbReference type="GO" id="GO:0005525">
    <property type="term" value="F:GTP binding"/>
    <property type="evidence" value="ECO:0007669"/>
    <property type="project" value="UniProtKB-UniRule"/>
</dbReference>